<organism evidence="2 3">
    <name type="scientific">Aliiroseovarius salicola</name>
    <dbReference type="NCBI Taxonomy" id="3009082"/>
    <lineage>
        <taxon>Bacteria</taxon>
        <taxon>Pseudomonadati</taxon>
        <taxon>Pseudomonadota</taxon>
        <taxon>Alphaproteobacteria</taxon>
        <taxon>Rhodobacterales</taxon>
        <taxon>Paracoccaceae</taxon>
        <taxon>Aliiroseovarius</taxon>
    </lineage>
</organism>
<evidence type="ECO:0000313" key="2">
    <source>
        <dbReference type="EMBL" id="MDA5095568.1"/>
    </source>
</evidence>
<evidence type="ECO:0000313" key="3">
    <source>
        <dbReference type="Proteomes" id="UP001528040"/>
    </source>
</evidence>
<proteinExistence type="predicted"/>
<dbReference type="Proteomes" id="UP001528040">
    <property type="component" value="Unassembled WGS sequence"/>
</dbReference>
<accession>A0ABT4W6R2</accession>
<gene>
    <name evidence="2" type="ORF">O2N63_15875</name>
</gene>
<feature type="region of interest" description="Disordered" evidence="1">
    <location>
        <begin position="1"/>
        <end position="20"/>
    </location>
</feature>
<evidence type="ECO:0000256" key="1">
    <source>
        <dbReference type="SAM" id="MobiDB-lite"/>
    </source>
</evidence>
<feature type="compositionally biased region" description="Acidic residues" evidence="1">
    <location>
        <begin position="41"/>
        <end position="54"/>
    </location>
</feature>
<reference evidence="2 3" key="1">
    <citation type="submission" date="2023-01" db="EMBL/GenBank/DDBJ databases">
        <authorList>
            <person name="Yoon J.-W."/>
        </authorList>
    </citation>
    <scope>NUCLEOTIDE SEQUENCE [LARGE SCALE GENOMIC DNA]</scope>
    <source>
        <strain evidence="2 3">KMU-50</strain>
    </source>
</reference>
<feature type="region of interest" description="Disordered" evidence="1">
    <location>
        <begin position="28"/>
        <end position="54"/>
    </location>
</feature>
<sequence>MEEGPLAPSFAGLSGPEGAEALFWPEEAEGPEGGVARLAGEDAEEGLEEEEALA</sequence>
<protein>
    <submittedName>
        <fullName evidence="2">Uncharacterized protein</fullName>
    </submittedName>
</protein>
<comment type="caution">
    <text evidence="2">The sequence shown here is derived from an EMBL/GenBank/DDBJ whole genome shotgun (WGS) entry which is preliminary data.</text>
</comment>
<dbReference type="EMBL" id="JAQIIO010000012">
    <property type="protein sequence ID" value="MDA5095568.1"/>
    <property type="molecule type" value="Genomic_DNA"/>
</dbReference>
<dbReference type="RefSeq" id="WP_271055281.1">
    <property type="nucleotide sequence ID" value="NZ_JAQIIO010000012.1"/>
</dbReference>
<name>A0ABT4W6R2_9RHOB</name>
<keyword evidence="3" id="KW-1185">Reference proteome</keyword>